<dbReference type="EMBL" id="FNQY01000004">
    <property type="protein sequence ID" value="SDZ91376.1"/>
    <property type="molecule type" value="Genomic_DNA"/>
</dbReference>
<sequence length="789" mass="91647">MKAEIIYLSDQRSAGASPETVLSLGRFAAFIRERVQQEKGAKVRFFEYMLEQMALYPELEKEIPLEKIVEYKDILEFIQLALLPPVTDENDKYWALSLPFSPVIFYGTRAIYHFLTDKEGFLRGSIIHSMTQEEKVRHLQSICYTLALDRLYQKKLPVKLEVYQYLSAGVDNLQRAYKVQFDSSFVEVRFSGATLPDLNLELIEVHDNLITQEGLQLLQEALPLELIRFEGFSVVQVSDVTAKRAIENIKNSIVNLKPGVMVYDEVAEAIKSLIGSSHVIIRLIPMLRVNNRMVLDDVGNMGKQLREICTKNNVREKVYLEAVERFFKHPEMVLDTDVREATAPAEAREMYRMMENMGVKGLMIQPVYFNKQLVGIFEVFAQQKGIVVPDLMTTVDPVIPLLEQLFQAHIDDFDASLDKVVKDRFTSLQPSVQWAFTEAAWQFLQKRKLDKKAQIGRIRFEEVYPLYGAIDVRNSTIQRNLALKQDLHKQLNLLVELLQQLKKVHFLTIIDEMIFKSRGLIQQIDQQFGTDEQYEISQFLESEIVAFLLHYHENYKAAEPLINQYYMDAGPGGFAYQNRDDLEQSLGLLNATIGSLLDRMNDEIQMEYPCYFEKFRSDGVEYDIYIGQSITPERSFDPMYLRNLRLWQLTSMALVARLTRALIPQMKKRLETTQLIFIHAGTIDIEFRNDEHRFDVEGAYNIRYEIIKKRIDKVHLKDSEERLTQPGKIALVYFQPRDIEEYLGYIRYLQQQNVLLDDLEYLELEELQGVAGLKALRIGVNMETEDMEA</sequence>
<evidence type="ECO:0000313" key="2">
    <source>
        <dbReference type="Proteomes" id="UP000199041"/>
    </source>
</evidence>
<organism evidence="1 2">
    <name type="scientific">Arachidicoccus rhizosphaerae</name>
    <dbReference type="NCBI Taxonomy" id="551991"/>
    <lineage>
        <taxon>Bacteria</taxon>
        <taxon>Pseudomonadati</taxon>
        <taxon>Bacteroidota</taxon>
        <taxon>Chitinophagia</taxon>
        <taxon>Chitinophagales</taxon>
        <taxon>Chitinophagaceae</taxon>
        <taxon>Arachidicoccus</taxon>
    </lineage>
</organism>
<dbReference type="RefSeq" id="WP_091394416.1">
    <property type="nucleotide sequence ID" value="NZ_FNQY01000004.1"/>
</dbReference>
<evidence type="ECO:0008006" key="3">
    <source>
        <dbReference type="Google" id="ProtNLM"/>
    </source>
</evidence>
<reference evidence="1 2" key="1">
    <citation type="submission" date="2016-10" db="EMBL/GenBank/DDBJ databases">
        <authorList>
            <person name="de Groot N.N."/>
        </authorList>
    </citation>
    <scope>NUCLEOTIDE SEQUENCE [LARGE SCALE GENOMIC DNA]</scope>
    <source>
        <strain evidence="1 2">Vu-144</strain>
    </source>
</reference>
<dbReference type="STRING" id="551991.SAMN05192529_10443"/>
<accession>A0A1H3WW43</accession>
<name>A0A1H3WW43_9BACT</name>
<dbReference type="OrthoDB" id="627374at2"/>
<proteinExistence type="predicted"/>
<gene>
    <name evidence="1" type="ORF">SAMN05192529_10443</name>
</gene>
<dbReference type="AlphaFoldDB" id="A0A1H3WW43"/>
<evidence type="ECO:0000313" key="1">
    <source>
        <dbReference type="EMBL" id="SDZ91376.1"/>
    </source>
</evidence>
<protein>
    <recommendedName>
        <fullName evidence="3">GAF domain-containing protein</fullName>
    </recommendedName>
</protein>
<keyword evidence="2" id="KW-1185">Reference proteome</keyword>
<dbReference type="Proteomes" id="UP000199041">
    <property type="component" value="Unassembled WGS sequence"/>
</dbReference>